<dbReference type="InterPro" id="IPR051198">
    <property type="entry name" value="BchE-like"/>
</dbReference>
<dbReference type="SMART" id="SM00729">
    <property type="entry name" value="Elp3"/>
    <property type="match status" value="1"/>
</dbReference>
<dbReference type="GO" id="GO:0003824">
    <property type="term" value="F:catalytic activity"/>
    <property type="evidence" value="ECO:0007669"/>
    <property type="project" value="InterPro"/>
</dbReference>
<dbReference type="PROSITE" id="PS51918">
    <property type="entry name" value="RADICAL_SAM"/>
    <property type="match status" value="1"/>
</dbReference>
<name>A0A330LA24_9BACT</name>
<dbReference type="GO" id="GO:0005829">
    <property type="term" value="C:cytosol"/>
    <property type="evidence" value="ECO:0007669"/>
    <property type="project" value="TreeGrafter"/>
</dbReference>
<dbReference type="Pfam" id="PF04055">
    <property type="entry name" value="Radical_SAM"/>
    <property type="match status" value="1"/>
</dbReference>
<keyword evidence="2" id="KW-0949">S-adenosyl-L-methionine</keyword>
<dbReference type="InParanoid" id="A0A330LA24"/>
<feature type="region of interest" description="Disordered" evidence="6">
    <location>
        <begin position="476"/>
        <end position="500"/>
    </location>
</feature>
<dbReference type="InterPro" id="IPR006638">
    <property type="entry name" value="Elp3/MiaA/NifB-like_rSAM"/>
</dbReference>
<proteinExistence type="predicted"/>
<evidence type="ECO:0000256" key="6">
    <source>
        <dbReference type="SAM" id="MobiDB-lite"/>
    </source>
</evidence>
<dbReference type="AlphaFoldDB" id="A0A330LA24"/>
<feature type="region of interest" description="Disordered" evidence="6">
    <location>
        <begin position="528"/>
        <end position="547"/>
    </location>
</feature>
<dbReference type="InterPro" id="IPR058240">
    <property type="entry name" value="rSAM_sf"/>
</dbReference>
<dbReference type="EMBL" id="OUNR01000001">
    <property type="protein sequence ID" value="SPP63796.1"/>
    <property type="molecule type" value="Genomic_DNA"/>
</dbReference>
<gene>
    <name evidence="8" type="ORF">NITLEN_10882</name>
</gene>
<dbReference type="OrthoDB" id="9801424at2"/>
<dbReference type="Gene3D" id="3.80.30.20">
    <property type="entry name" value="tm_1862 like domain"/>
    <property type="match status" value="1"/>
</dbReference>
<sequence length="547" mass="61528">MNSVLYVFLPCKKVYPIGITYLADFIHRRQPDVRQQILDLSLFPVSQRSQALRDAATAFKPDLVCFSWRDIQIFSPHEGDSSLEHAFNFYFASNPLKRVVASFAGVQQLYRYYSHIYKILSYPWLIRKEFSKAQIMIGGGAFTAFADQLIEKLPEGTIGLLGEGEDAILKVIEGRSIEDERYIIKEGGKVRKGQQGSPALLDALTVDLPYLTSIFPQHREFIGESIGVQTKRGCPYDCAFCLYPYIEGKRVRYRPPAMVVKDISQHYHQWGARRFWFTDAQFITGKEAYPQCTEILERIVSEKLEIEWSGYIRTSLITPELAKLMVRSGVGDLEVAITSGSQEVLNNLHMGFKLERLYDGCRYLAEAGFKGKVILNYSLNSPKETEETLLQSVESYKIVASILGEERVFPLMFFLGIQPNTDLEQRLLEEGYLSAGYNPLMLTPTSIRKLLYNPAPLNGFIAKACLKAWERKEGSRDPRKWTGSLSQTASADTTGQSGQYADKSLVKGIEGNSGRDALLSLEEILRSRKNLSSSAPSSSKSSATPVS</sequence>
<dbReference type="GO" id="GO:0046872">
    <property type="term" value="F:metal ion binding"/>
    <property type="evidence" value="ECO:0007669"/>
    <property type="project" value="UniProtKB-KW"/>
</dbReference>
<evidence type="ECO:0000256" key="3">
    <source>
        <dbReference type="ARBA" id="ARBA00022723"/>
    </source>
</evidence>
<comment type="cofactor">
    <cofactor evidence="1">
        <name>[4Fe-4S] cluster</name>
        <dbReference type="ChEBI" id="CHEBI:49883"/>
    </cofactor>
</comment>
<organism evidence="8 9">
    <name type="scientific">Nitrospira lenta</name>
    <dbReference type="NCBI Taxonomy" id="1436998"/>
    <lineage>
        <taxon>Bacteria</taxon>
        <taxon>Pseudomonadati</taxon>
        <taxon>Nitrospirota</taxon>
        <taxon>Nitrospiria</taxon>
        <taxon>Nitrospirales</taxon>
        <taxon>Nitrospiraceae</taxon>
        <taxon>Nitrospira</taxon>
    </lineage>
</organism>
<evidence type="ECO:0000313" key="9">
    <source>
        <dbReference type="Proteomes" id="UP000248168"/>
    </source>
</evidence>
<evidence type="ECO:0000256" key="1">
    <source>
        <dbReference type="ARBA" id="ARBA00001966"/>
    </source>
</evidence>
<dbReference type="GO" id="GO:0051536">
    <property type="term" value="F:iron-sulfur cluster binding"/>
    <property type="evidence" value="ECO:0007669"/>
    <property type="project" value="UniProtKB-KW"/>
</dbReference>
<reference evidence="9" key="1">
    <citation type="submission" date="2018-04" db="EMBL/GenBank/DDBJ databases">
        <authorList>
            <person name="Lucker S."/>
            <person name="Sakoula D."/>
        </authorList>
    </citation>
    <scope>NUCLEOTIDE SEQUENCE [LARGE SCALE GENOMIC DNA]</scope>
</reference>
<dbReference type="CDD" id="cd01335">
    <property type="entry name" value="Radical_SAM"/>
    <property type="match status" value="1"/>
</dbReference>
<dbReference type="Proteomes" id="UP000248168">
    <property type="component" value="Unassembled WGS sequence"/>
</dbReference>
<keyword evidence="5" id="KW-0411">Iron-sulfur</keyword>
<dbReference type="PANTHER" id="PTHR43409">
    <property type="entry name" value="ANAEROBIC MAGNESIUM-PROTOPORPHYRIN IX MONOMETHYL ESTER CYCLASE-RELATED"/>
    <property type="match status" value="1"/>
</dbReference>
<evidence type="ECO:0000313" key="8">
    <source>
        <dbReference type="EMBL" id="SPP63796.1"/>
    </source>
</evidence>
<keyword evidence="4" id="KW-0408">Iron</keyword>
<keyword evidence="3" id="KW-0479">Metal-binding</keyword>
<evidence type="ECO:0000259" key="7">
    <source>
        <dbReference type="PROSITE" id="PS51918"/>
    </source>
</evidence>
<dbReference type="InterPro" id="IPR007197">
    <property type="entry name" value="rSAM"/>
</dbReference>
<feature type="compositionally biased region" description="Polar residues" evidence="6">
    <location>
        <begin position="483"/>
        <end position="499"/>
    </location>
</feature>
<dbReference type="SUPFAM" id="SSF102114">
    <property type="entry name" value="Radical SAM enzymes"/>
    <property type="match status" value="1"/>
</dbReference>
<evidence type="ECO:0000256" key="5">
    <source>
        <dbReference type="ARBA" id="ARBA00023014"/>
    </source>
</evidence>
<feature type="compositionally biased region" description="Low complexity" evidence="6">
    <location>
        <begin position="530"/>
        <end position="547"/>
    </location>
</feature>
<feature type="domain" description="Radical SAM core" evidence="7">
    <location>
        <begin position="220"/>
        <end position="453"/>
    </location>
</feature>
<dbReference type="SFLD" id="SFLDS00029">
    <property type="entry name" value="Radical_SAM"/>
    <property type="match status" value="1"/>
</dbReference>
<keyword evidence="9" id="KW-1185">Reference proteome</keyword>
<dbReference type="PANTHER" id="PTHR43409:SF16">
    <property type="entry name" value="SLR0320 PROTEIN"/>
    <property type="match status" value="1"/>
</dbReference>
<evidence type="ECO:0000256" key="4">
    <source>
        <dbReference type="ARBA" id="ARBA00023004"/>
    </source>
</evidence>
<dbReference type="InterPro" id="IPR023404">
    <property type="entry name" value="rSAM_horseshoe"/>
</dbReference>
<protein>
    <submittedName>
        <fullName evidence="8">Radical SAM superfamily protein</fullName>
    </submittedName>
</protein>
<accession>A0A330LA24</accession>
<dbReference type="SFLD" id="SFLDG01082">
    <property type="entry name" value="B12-binding_domain_containing"/>
    <property type="match status" value="1"/>
</dbReference>
<evidence type="ECO:0000256" key="2">
    <source>
        <dbReference type="ARBA" id="ARBA00022691"/>
    </source>
</evidence>
<dbReference type="RefSeq" id="WP_121988273.1">
    <property type="nucleotide sequence ID" value="NZ_OUNR01000001.1"/>
</dbReference>